<dbReference type="InterPro" id="IPR049874">
    <property type="entry name" value="ROK_cs"/>
</dbReference>
<evidence type="ECO:0000256" key="8">
    <source>
        <dbReference type="ARBA" id="ARBA00032386"/>
    </source>
</evidence>
<evidence type="ECO:0000313" key="9">
    <source>
        <dbReference type="EMBL" id="MCP1101454.1"/>
    </source>
</evidence>
<dbReference type="Proteomes" id="UP001523566">
    <property type="component" value="Unassembled WGS sequence"/>
</dbReference>
<dbReference type="SUPFAM" id="SSF53067">
    <property type="entry name" value="Actin-like ATPase domain"/>
    <property type="match status" value="1"/>
</dbReference>
<evidence type="ECO:0000256" key="4">
    <source>
        <dbReference type="ARBA" id="ARBA00022679"/>
    </source>
</evidence>
<comment type="caution">
    <text evidence="9">The sequence shown here is derived from an EMBL/GenBank/DDBJ whole genome shotgun (WGS) entry which is preliminary data.</text>
</comment>
<organism evidence="9 10">
    <name type="scientific">Aequitasia blattaphilus</name>
    <dbReference type="NCBI Taxonomy" id="2949332"/>
    <lineage>
        <taxon>Bacteria</taxon>
        <taxon>Bacillati</taxon>
        <taxon>Bacillota</taxon>
        <taxon>Clostridia</taxon>
        <taxon>Lachnospirales</taxon>
        <taxon>Lachnospiraceae</taxon>
        <taxon>Aequitasia</taxon>
    </lineage>
</organism>
<accession>A0ABT1E768</accession>
<evidence type="ECO:0000256" key="3">
    <source>
        <dbReference type="ARBA" id="ARBA00014701"/>
    </source>
</evidence>
<dbReference type="PANTHER" id="PTHR18964:SF149">
    <property type="entry name" value="BIFUNCTIONAL UDP-N-ACETYLGLUCOSAMINE 2-EPIMERASE_N-ACETYLMANNOSAMINE KINASE"/>
    <property type="match status" value="1"/>
</dbReference>
<dbReference type="InterPro" id="IPR000600">
    <property type="entry name" value="ROK"/>
</dbReference>
<evidence type="ECO:0000256" key="2">
    <source>
        <dbReference type="ARBA" id="ARBA00012323"/>
    </source>
</evidence>
<dbReference type="Gene3D" id="3.30.420.40">
    <property type="match status" value="2"/>
</dbReference>
<evidence type="ECO:0000256" key="5">
    <source>
        <dbReference type="ARBA" id="ARBA00022741"/>
    </source>
</evidence>
<evidence type="ECO:0000313" key="10">
    <source>
        <dbReference type="Proteomes" id="UP001523566"/>
    </source>
</evidence>
<sequence>MKYCYGVDIGGTTVKLGLFTDEGKLIEKWEIVTNTENKGEAILPDVCGTIKENINKNKLDKSMIIGLGVGIPGPVDKFGRVKSTANLGWDFKDIKLELEEGLDLPVKVGNDANIAALGEMWVGGGAGYENLIVITLGTGVGGGIIINGRPLVGEHGAGGEIGHMRVNMQEETVCGCGRKGCLEQYASATGIARLARKRLEKDGAPSLLREREVSAKSVFDCLKEGDAIATEIVEEFSGILGDAIASLCVVVDPAVVVIGGGVSKAGEILIQYVKKHFEAVAFFANTELKFALAELGNDAGIYGGAKLILGE</sequence>
<keyword evidence="5" id="KW-0547">Nucleotide-binding</keyword>
<dbReference type="InterPro" id="IPR004654">
    <property type="entry name" value="ROK_glcA"/>
</dbReference>
<dbReference type="NCBIfam" id="TIGR00744">
    <property type="entry name" value="ROK_glcA_fam"/>
    <property type="match status" value="1"/>
</dbReference>
<keyword evidence="7" id="KW-0067">ATP-binding</keyword>
<dbReference type="GO" id="GO:0004340">
    <property type="term" value="F:glucokinase activity"/>
    <property type="evidence" value="ECO:0007669"/>
    <property type="project" value="UniProtKB-EC"/>
</dbReference>
<keyword evidence="10" id="KW-1185">Reference proteome</keyword>
<evidence type="ECO:0000256" key="6">
    <source>
        <dbReference type="ARBA" id="ARBA00022777"/>
    </source>
</evidence>
<dbReference type="EC" id="2.7.1.2" evidence="2"/>
<evidence type="ECO:0000256" key="7">
    <source>
        <dbReference type="ARBA" id="ARBA00022840"/>
    </source>
</evidence>
<evidence type="ECO:0000256" key="1">
    <source>
        <dbReference type="ARBA" id="ARBA00006479"/>
    </source>
</evidence>
<dbReference type="InterPro" id="IPR043129">
    <property type="entry name" value="ATPase_NBD"/>
</dbReference>
<dbReference type="PROSITE" id="PS01125">
    <property type="entry name" value="ROK"/>
    <property type="match status" value="1"/>
</dbReference>
<keyword evidence="4 9" id="KW-0808">Transferase</keyword>
<dbReference type="EMBL" id="JAMZFW010000003">
    <property type="protein sequence ID" value="MCP1101454.1"/>
    <property type="molecule type" value="Genomic_DNA"/>
</dbReference>
<comment type="similarity">
    <text evidence="1">Belongs to the ROK (NagC/XylR) family.</text>
</comment>
<keyword evidence="6" id="KW-0418">Kinase</keyword>
<dbReference type="RefSeq" id="WP_262065236.1">
    <property type="nucleotide sequence ID" value="NZ_JAMXOD010000003.1"/>
</dbReference>
<name>A0ABT1E768_9FIRM</name>
<gene>
    <name evidence="9" type="ORF">NK125_03375</name>
</gene>
<protein>
    <recommendedName>
        <fullName evidence="3">Glucokinase</fullName>
        <ecNumber evidence="2">2.7.1.2</ecNumber>
    </recommendedName>
    <alternativeName>
        <fullName evidence="8">Glucose kinase</fullName>
    </alternativeName>
</protein>
<reference evidence="9 10" key="1">
    <citation type="journal article" date="2022" name="Genome Biol. Evol.">
        <title>Host diet, physiology and behaviors set the stage for Lachnospiraceae cladogenesis.</title>
        <authorList>
            <person name="Vera-Ponce De Leon A."/>
            <person name="Schneider M."/>
            <person name="Jahnes B.C."/>
            <person name="Sadowski V."/>
            <person name="Camuy-Velez L.A."/>
            <person name="Duan J."/>
            <person name="Sabree Z.L."/>
        </authorList>
    </citation>
    <scope>NUCLEOTIDE SEQUENCE [LARGE SCALE GENOMIC DNA]</scope>
    <source>
        <strain evidence="9 10">PAL113</strain>
    </source>
</reference>
<dbReference type="Pfam" id="PF00480">
    <property type="entry name" value="ROK"/>
    <property type="match status" value="1"/>
</dbReference>
<proteinExistence type="inferred from homology"/>
<dbReference type="PANTHER" id="PTHR18964">
    <property type="entry name" value="ROK (REPRESSOR, ORF, KINASE) FAMILY"/>
    <property type="match status" value="1"/>
</dbReference>